<keyword evidence="5" id="KW-1185">Reference proteome</keyword>
<comment type="caution">
    <text evidence="4">The sequence shown here is derived from an EMBL/GenBank/DDBJ whole genome shotgun (WGS) entry which is preliminary data.</text>
</comment>
<accession>A0ABD3MKL1</accession>
<feature type="compositionally biased region" description="Acidic residues" evidence="2">
    <location>
        <begin position="116"/>
        <end position="126"/>
    </location>
</feature>
<dbReference type="SUPFAM" id="SSF56176">
    <property type="entry name" value="FAD-binding/transporter-associated domain-like"/>
    <property type="match status" value="1"/>
</dbReference>
<name>A0ABD3MKL1_9STRA</name>
<protein>
    <recommendedName>
        <fullName evidence="3">FAD-binding PCMH-type domain-containing protein</fullName>
    </recommendedName>
</protein>
<dbReference type="InterPro" id="IPR007173">
    <property type="entry name" value="ALO_C"/>
</dbReference>
<dbReference type="Pfam" id="PF01565">
    <property type="entry name" value="FAD_binding_4"/>
    <property type="match status" value="1"/>
</dbReference>
<dbReference type="EMBL" id="JALLBG020000103">
    <property type="protein sequence ID" value="KAL3764584.1"/>
    <property type="molecule type" value="Genomic_DNA"/>
</dbReference>
<dbReference type="AlphaFoldDB" id="A0ABD3MKL1"/>
<evidence type="ECO:0000256" key="1">
    <source>
        <dbReference type="ARBA" id="ARBA00023002"/>
    </source>
</evidence>
<dbReference type="Proteomes" id="UP001530293">
    <property type="component" value="Unassembled WGS sequence"/>
</dbReference>
<evidence type="ECO:0000256" key="2">
    <source>
        <dbReference type="SAM" id="MobiDB-lite"/>
    </source>
</evidence>
<gene>
    <name evidence="4" type="ORF">ACHAWU_001492</name>
</gene>
<feature type="domain" description="FAD-binding PCMH-type" evidence="3">
    <location>
        <begin position="141"/>
        <end position="312"/>
    </location>
</feature>
<sequence>MASNMTAVATIRKVAVATMPPSSQILLRTSLSRLRCPSSTLTRSMAISALPAASSLEEAGRQQYHHRHRLPLPGGAWSASTVALATACITAAASIALSPNVALAEQSPSTAAEHNDGDDSNTEMDNDETTKIINWSGTHSITLPNSKYHEPQSPSELKTIVHNAYTSGQHIRPVGSALSPNGIAFDSRGMICLSHLDQILDINKEDMTVTVQAGARVSQVLDALRPHGLTLPNLASIAEQQVGGFVSVGAHGTGASIPPVDEFVVGLTMVTPSDHGVVHMTEQSHGPLFKLARLGLGGLGILSEVTLQVIPAHRLVEQTMVLSRSEAKAQLHTLLKRHKHVRYMWIPYEDAVVVVTNDPERDLPLAMKGGTVVPNSGTTTGRKKIVTQEDITPKYSKAEELAPMRELLHKLLKNKPASMEDVVLDDETIRGMGFGDLRDAILASGNMLDPTHIRQCNKAEVEFWTKAQGLDIAPSDQKLQFDCGGQQWVYEVCFPTGSYGLPNSNSMDFIEELLHEIETRGLPAPSPIEQRWTSSSSSPLSPAYDIVSSSQNGCGRKQSYATQSALFSWVGIIMYLPSEDFDPTGYRREFITQSFKEEYCKLVRRIGKKYGIMCHWAKLEVPSTDAEEDDDGVAESVRDHYGPKVISAYNAARAMYDPKGLLSCPLIDQIFGPVSSSSSAESE</sequence>
<dbReference type="Gene3D" id="3.30.465.10">
    <property type="match status" value="1"/>
</dbReference>
<dbReference type="Pfam" id="PF04030">
    <property type="entry name" value="ALO"/>
    <property type="match status" value="2"/>
</dbReference>
<dbReference type="InterPro" id="IPR010031">
    <property type="entry name" value="FAD_lactone_oxidase-like"/>
</dbReference>
<dbReference type="InterPro" id="IPR006094">
    <property type="entry name" value="Oxid_FAD_bind_N"/>
</dbReference>
<reference evidence="4 5" key="1">
    <citation type="submission" date="2024-10" db="EMBL/GenBank/DDBJ databases">
        <title>Updated reference genomes for cyclostephanoid diatoms.</title>
        <authorList>
            <person name="Roberts W.R."/>
            <person name="Alverson A.J."/>
        </authorList>
    </citation>
    <scope>NUCLEOTIDE SEQUENCE [LARGE SCALE GENOMIC DNA]</scope>
    <source>
        <strain evidence="4 5">AJA232-27</strain>
    </source>
</reference>
<organism evidence="4 5">
    <name type="scientific">Discostella pseudostelligera</name>
    <dbReference type="NCBI Taxonomy" id="259834"/>
    <lineage>
        <taxon>Eukaryota</taxon>
        <taxon>Sar</taxon>
        <taxon>Stramenopiles</taxon>
        <taxon>Ochrophyta</taxon>
        <taxon>Bacillariophyta</taxon>
        <taxon>Coscinodiscophyceae</taxon>
        <taxon>Thalassiosirophycidae</taxon>
        <taxon>Stephanodiscales</taxon>
        <taxon>Stephanodiscaceae</taxon>
        <taxon>Discostella</taxon>
    </lineage>
</organism>
<dbReference type="PANTHER" id="PTHR43762:SF1">
    <property type="entry name" value="D-ARABINONO-1,4-LACTONE OXIDASE"/>
    <property type="match status" value="1"/>
</dbReference>
<evidence type="ECO:0000313" key="4">
    <source>
        <dbReference type="EMBL" id="KAL3764584.1"/>
    </source>
</evidence>
<dbReference type="InterPro" id="IPR036318">
    <property type="entry name" value="FAD-bd_PCMH-like_sf"/>
</dbReference>
<evidence type="ECO:0000313" key="5">
    <source>
        <dbReference type="Proteomes" id="UP001530293"/>
    </source>
</evidence>
<dbReference type="InterPro" id="IPR016167">
    <property type="entry name" value="FAD-bd_PCMH_sub1"/>
</dbReference>
<keyword evidence="1" id="KW-0560">Oxidoreductase</keyword>
<dbReference type="GO" id="GO:0016491">
    <property type="term" value="F:oxidoreductase activity"/>
    <property type="evidence" value="ECO:0007669"/>
    <property type="project" value="UniProtKB-KW"/>
</dbReference>
<dbReference type="PANTHER" id="PTHR43762">
    <property type="entry name" value="L-GULONOLACTONE OXIDASE"/>
    <property type="match status" value="1"/>
</dbReference>
<dbReference type="InterPro" id="IPR016166">
    <property type="entry name" value="FAD-bd_PCMH"/>
</dbReference>
<dbReference type="PROSITE" id="PS51387">
    <property type="entry name" value="FAD_PCMH"/>
    <property type="match status" value="1"/>
</dbReference>
<dbReference type="InterPro" id="IPR016169">
    <property type="entry name" value="FAD-bd_PCMH_sub2"/>
</dbReference>
<dbReference type="Gene3D" id="3.30.43.10">
    <property type="entry name" value="Uridine Diphospho-n-acetylenolpyruvylglucosamine Reductase, domain 2"/>
    <property type="match status" value="1"/>
</dbReference>
<feature type="region of interest" description="Disordered" evidence="2">
    <location>
        <begin position="106"/>
        <end position="126"/>
    </location>
</feature>
<evidence type="ECO:0000259" key="3">
    <source>
        <dbReference type="PROSITE" id="PS51387"/>
    </source>
</evidence>
<proteinExistence type="predicted"/>